<evidence type="ECO:0000313" key="3">
    <source>
        <dbReference type="Proteomes" id="UP000472580"/>
    </source>
</evidence>
<dbReference type="AlphaFoldDB" id="A0A6L6YH88"/>
<dbReference type="RefSeq" id="WP_160335448.1">
    <property type="nucleotide sequence ID" value="NZ_WSRP01000020.1"/>
</dbReference>
<evidence type="ECO:0000313" key="2">
    <source>
        <dbReference type="EMBL" id="MVX57016.1"/>
    </source>
</evidence>
<name>A0A6L6YH88_9BURK</name>
<protein>
    <submittedName>
        <fullName evidence="2">Uncharacterized protein</fullName>
    </submittedName>
</protein>
<sequence length="128" mass="14824">MTNFFEILANFFESHLALIIASLWIFNIGFLVYAAFYKVKWDDDKRVIAAFLLALLNFYVTGMYIGIAERQPTSESSVRPFSSFAQPLHKQELRTRHTVTSSRMYRWKSLSLLQFQCSFLKAAGGCYD</sequence>
<keyword evidence="1" id="KW-1133">Transmembrane helix</keyword>
<feature type="transmembrane region" description="Helical" evidence="1">
    <location>
        <begin position="15"/>
        <end position="36"/>
    </location>
</feature>
<proteinExistence type="predicted"/>
<dbReference type="EMBL" id="WSRP01000020">
    <property type="protein sequence ID" value="MVX57016.1"/>
    <property type="molecule type" value="Genomic_DNA"/>
</dbReference>
<dbReference type="Proteomes" id="UP000472580">
    <property type="component" value="Unassembled WGS sequence"/>
</dbReference>
<accession>A0A6L6YH88</accession>
<comment type="caution">
    <text evidence="2">The sequence shown here is derived from an EMBL/GenBank/DDBJ whole genome shotgun (WGS) entry which is preliminary data.</text>
</comment>
<gene>
    <name evidence="2" type="ORF">E5987_07310</name>
</gene>
<keyword evidence="3" id="KW-1185">Reference proteome</keyword>
<keyword evidence="1" id="KW-0812">Transmembrane</keyword>
<keyword evidence="1" id="KW-0472">Membrane</keyword>
<feature type="transmembrane region" description="Helical" evidence="1">
    <location>
        <begin position="48"/>
        <end position="67"/>
    </location>
</feature>
<evidence type="ECO:0000256" key="1">
    <source>
        <dbReference type="SAM" id="Phobius"/>
    </source>
</evidence>
<reference evidence="2 3" key="1">
    <citation type="submission" date="2019-12" db="EMBL/GenBank/DDBJ databases">
        <title>Microbes associate with the intestines of laboratory mice.</title>
        <authorList>
            <person name="Navarre W."/>
            <person name="Wong E."/>
        </authorList>
    </citation>
    <scope>NUCLEOTIDE SEQUENCE [LARGE SCALE GENOMIC DNA]</scope>
    <source>
        <strain evidence="2 3">NM82_D38</strain>
    </source>
</reference>
<organism evidence="2 3">
    <name type="scientific">Parasutterella muris</name>
    <dbReference type="NCBI Taxonomy" id="2565572"/>
    <lineage>
        <taxon>Bacteria</taxon>
        <taxon>Pseudomonadati</taxon>
        <taxon>Pseudomonadota</taxon>
        <taxon>Betaproteobacteria</taxon>
        <taxon>Burkholderiales</taxon>
        <taxon>Sutterellaceae</taxon>
        <taxon>Parasutterella</taxon>
    </lineage>
</organism>